<dbReference type="InterPro" id="IPR028055">
    <property type="entry name" value="YidC/Oxa/ALB_C"/>
</dbReference>
<dbReference type="GO" id="GO:0015031">
    <property type="term" value="P:protein transport"/>
    <property type="evidence" value="ECO:0007669"/>
    <property type="project" value="UniProtKB-KW"/>
</dbReference>
<evidence type="ECO:0000256" key="4">
    <source>
        <dbReference type="ARBA" id="ARBA00022692"/>
    </source>
</evidence>
<dbReference type="InterPro" id="IPR001708">
    <property type="entry name" value="YidC/ALB3/OXA1/COX18"/>
</dbReference>
<keyword evidence="5" id="KW-0653">Protein transport</keyword>
<evidence type="ECO:0000256" key="7">
    <source>
        <dbReference type="ARBA" id="ARBA00023136"/>
    </source>
</evidence>
<dbReference type="CDD" id="cd20070">
    <property type="entry name" value="5TM_YidC_Alb3"/>
    <property type="match status" value="1"/>
</dbReference>
<reference evidence="12 13" key="1">
    <citation type="submission" date="2015-09" db="EMBL/GenBank/DDBJ databases">
        <authorList>
            <consortium name="Pathogen Informatics"/>
        </authorList>
    </citation>
    <scope>NUCLEOTIDE SEQUENCE [LARGE SCALE GENOMIC DNA]</scope>
    <source>
        <strain evidence="12 13">2789STDY5834855</strain>
    </source>
</reference>
<evidence type="ECO:0000259" key="11">
    <source>
        <dbReference type="Pfam" id="PF02096"/>
    </source>
</evidence>
<evidence type="ECO:0000256" key="2">
    <source>
        <dbReference type="ARBA" id="ARBA00022448"/>
    </source>
</evidence>
<dbReference type="Pfam" id="PF02096">
    <property type="entry name" value="60KD_IMP"/>
    <property type="match status" value="1"/>
</dbReference>
<evidence type="ECO:0000313" key="12">
    <source>
        <dbReference type="EMBL" id="CUO76547.1"/>
    </source>
</evidence>
<feature type="transmembrane region" description="Helical" evidence="10">
    <location>
        <begin position="203"/>
        <end position="221"/>
    </location>
</feature>
<keyword evidence="4 9" id="KW-0812">Transmembrane</keyword>
<dbReference type="AlphaFoldDB" id="A0A174HT92"/>
<keyword evidence="6 10" id="KW-1133">Transmembrane helix</keyword>
<sequence>MWNAIVNVMTKMFDALHNMIIALGVPEHAEGISYVLAIVLFTAIIRLLILPLNIKATKSNAKMQEIQPEMQKLQKKYANDPQKLQLETSKLMKENNVSMFGGCLPTLLPLPILFALYGVFRTITATPGADTSFLFIPDIFAYPKGIGFVSIILAILAALSTYIPSLLLSKSMPQQEGGMNMSTMNIVMSGMMGFMSLQFQPILIIYWITGGIIQLIQTYFLNYSPAMKKKKVEEEKAAQAKIQKAKKSTPKTKKR</sequence>
<evidence type="ECO:0000256" key="8">
    <source>
        <dbReference type="ARBA" id="ARBA00023186"/>
    </source>
</evidence>
<comment type="subcellular location">
    <subcellularLocation>
        <location evidence="1">Cell membrane</location>
        <topology evidence="1">Multi-pass membrane protein</topology>
    </subcellularLocation>
    <subcellularLocation>
        <location evidence="9">Membrane</location>
        <topology evidence="9">Multi-pass membrane protein</topology>
    </subcellularLocation>
</comment>
<comment type="similarity">
    <text evidence="9">Belongs to the OXA1/ALB3/YidC family.</text>
</comment>
<feature type="domain" description="Membrane insertase YidC/Oxa/ALB C-terminal" evidence="11">
    <location>
        <begin position="34"/>
        <end position="222"/>
    </location>
</feature>
<keyword evidence="2" id="KW-0813">Transport</keyword>
<feature type="transmembrane region" description="Helical" evidence="10">
    <location>
        <begin position="32"/>
        <end position="54"/>
    </location>
</feature>
<dbReference type="GO" id="GO:0005886">
    <property type="term" value="C:plasma membrane"/>
    <property type="evidence" value="ECO:0007669"/>
    <property type="project" value="UniProtKB-SubCell"/>
</dbReference>
<dbReference type="GO" id="GO:0051205">
    <property type="term" value="P:protein insertion into membrane"/>
    <property type="evidence" value="ECO:0007669"/>
    <property type="project" value="TreeGrafter"/>
</dbReference>
<keyword evidence="8" id="KW-0143">Chaperone</keyword>
<dbReference type="PANTHER" id="PTHR12428:SF65">
    <property type="entry name" value="CYTOCHROME C OXIDASE ASSEMBLY PROTEIN COX18, MITOCHONDRIAL"/>
    <property type="match status" value="1"/>
</dbReference>
<feature type="transmembrane region" description="Helical" evidence="10">
    <location>
        <begin position="140"/>
        <end position="167"/>
    </location>
</feature>
<evidence type="ECO:0000256" key="5">
    <source>
        <dbReference type="ARBA" id="ARBA00022927"/>
    </source>
</evidence>
<evidence type="ECO:0000256" key="9">
    <source>
        <dbReference type="RuleBase" id="RU003945"/>
    </source>
</evidence>
<dbReference type="InterPro" id="IPR047196">
    <property type="entry name" value="YidC_ALB_C"/>
</dbReference>
<name>A0A174HT92_9CLOT</name>
<feature type="transmembrane region" description="Helical" evidence="10">
    <location>
        <begin position="179"/>
        <end position="197"/>
    </location>
</feature>
<accession>A0A174HT92</accession>
<dbReference type="NCBIfam" id="TIGR03592">
    <property type="entry name" value="yidC_oxa1_cterm"/>
    <property type="match status" value="1"/>
</dbReference>
<feature type="transmembrane region" description="Helical" evidence="10">
    <location>
        <begin position="99"/>
        <end position="120"/>
    </location>
</feature>
<organism evidence="12 13">
    <name type="scientific">Clostridium disporicum</name>
    <dbReference type="NCBI Taxonomy" id="84024"/>
    <lineage>
        <taxon>Bacteria</taxon>
        <taxon>Bacillati</taxon>
        <taxon>Bacillota</taxon>
        <taxon>Clostridia</taxon>
        <taxon>Eubacteriales</taxon>
        <taxon>Clostridiaceae</taxon>
        <taxon>Clostridium</taxon>
    </lineage>
</organism>
<evidence type="ECO:0000313" key="13">
    <source>
        <dbReference type="Proteomes" id="UP000095558"/>
    </source>
</evidence>
<evidence type="ECO:0000256" key="1">
    <source>
        <dbReference type="ARBA" id="ARBA00004651"/>
    </source>
</evidence>
<dbReference type="STRING" id="84024.ERS852471_02370"/>
<dbReference type="EMBL" id="CYZV01000049">
    <property type="protein sequence ID" value="CUO76547.1"/>
    <property type="molecule type" value="Genomic_DNA"/>
</dbReference>
<proteinExistence type="inferred from homology"/>
<dbReference type="Proteomes" id="UP000095558">
    <property type="component" value="Unassembled WGS sequence"/>
</dbReference>
<dbReference type="PANTHER" id="PTHR12428">
    <property type="entry name" value="OXA1"/>
    <property type="match status" value="1"/>
</dbReference>
<evidence type="ECO:0000256" key="3">
    <source>
        <dbReference type="ARBA" id="ARBA00022475"/>
    </source>
</evidence>
<protein>
    <submittedName>
        <fullName evidence="12">Membrane protein insertase, YidC/Oxa1 family</fullName>
    </submittedName>
</protein>
<evidence type="ECO:0000256" key="10">
    <source>
        <dbReference type="SAM" id="Phobius"/>
    </source>
</evidence>
<dbReference type="OrthoDB" id="9780552at2"/>
<keyword evidence="7 10" id="KW-0472">Membrane</keyword>
<dbReference type="GO" id="GO:0032977">
    <property type="term" value="F:membrane insertase activity"/>
    <property type="evidence" value="ECO:0007669"/>
    <property type="project" value="InterPro"/>
</dbReference>
<keyword evidence="3" id="KW-1003">Cell membrane</keyword>
<evidence type="ECO:0000256" key="6">
    <source>
        <dbReference type="ARBA" id="ARBA00022989"/>
    </source>
</evidence>
<gene>
    <name evidence="12" type="primary">misCA</name>
    <name evidence="12" type="ORF">ERS852470_03305</name>
</gene>
<dbReference type="RefSeq" id="WP_055277831.1">
    <property type="nucleotide sequence ID" value="NZ_CYZV01000049.1"/>
</dbReference>